<dbReference type="EMBL" id="CM046104">
    <property type="protein sequence ID" value="KAI8424239.1"/>
    <property type="molecule type" value="Genomic_DNA"/>
</dbReference>
<sequence length="100" mass="10574">MFAHAFYARVRHILTNYCGLTPAILSGKEVRSVATLRRPAVITELKVAGETVTRPGHKGGVVWASDDRPLGFVTFATVGATGSVASPPIGSKAATDCYWA</sequence>
<gene>
    <name evidence="1" type="ORF">MSG28_002810</name>
</gene>
<name>A0ACC0JJK6_CHOFU</name>
<protein>
    <submittedName>
        <fullName evidence="1">Uncharacterized protein</fullName>
    </submittedName>
</protein>
<keyword evidence="2" id="KW-1185">Reference proteome</keyword>
<reference evidence="1 2" key="1">
    <citation type="journal article" date="2022" name="Genome Biol. Evol.">
        <title>The Spruce Budworm Genome: Reconstructing the Evolutionary History of Antifreeze Proteins.</title>
        <authorList>
            <person name="Beliveau C."/>
            <person name="Gagne P."/>
            <person name="Picq S."/>
            <person name="Vernygora O."/>
            <person name="Keeling C.I."/>
            <person name="Pinkney K."/>
            <person name="Doucet D."/>
            <person name="Wen F."/>
            <person name="Johnston J.S."/>
            <person name="Maaroufi H."/>
            <person name="Boyle B."/>
            <person name="Laroche J."/>
            <person name="Dewar K."/>
            <person name="Juretic N."/>
            <person name="Blackburn G."/>
            <person name="Nisole A."/>
            <person name="Brunet B."/>
            <person name="Brandao M."/>
            <person name="Lumley L."/>
            <person name="Duan J."/>
            <person name="Quan G."/>
            <person name="Lucarotti C.J."/>
            <person name="Roe A.D."/>
            <person name="Sperling F.A.H."/>
            <person name="Levesque R.C."/>
            <person name="Cusson M."/>
        </authorList>
    </citation>
    <scope>NUCLEOTIDE SEQUENCE [LARGE SCALE GENOMIC DNA]</scope>
    <source>
        <strain evidence="1">Glfc:IPQL:Cfum</strain>
    </source>
</reference>
<dbReference type="Proteomes" id="UP001064048">
    <property type="component" value="Chromosome 4"/>
</dbReference>
<proteinExistence type="predicted"/>
<organism evidence="1 2">
    <name type="scientific">Choristoneura fumiferana</name>
    <name type="common">Spruce budworm moth</name>
    <name type="synonym">Archips fumiferana</name>
    <dbReference type="NCBI Taxonomy" id="7141"/>
    <lineage>
        <taxon>Eukaryota</taxon>
        <taxon>Metazoa</taxon>
        <taxon>Ecdysozoa</taxon>
        <taxon>Arthropoda</taxon>
        <taxon>Hexapoda</taxon>
        <taxon>Insecta</taxon>
        <taxon>Pterygota</taxon>
        <taxon>Neoptera</taxon>
        <taxon>Endopterygota</taxon>
        <taxon>Lepidoptera</taxon>
        <taxon>Glossata</taxon>
        <taxon>Ditrysia</taxon>
        <taxon>Tortricoidea</taxon>
        <taxon>Tortricidae</taxon>
        <taxon>Tortricinae</taxon>
        <taxon>Choristoneura</taxon>
    </lineage>
</organism>
<evidence type="ECO:0000313" key="2">
    <source>
        <dbReference type="Proteomes" id="UP001064048"/>
    </source>
</evidence>
<evidence type="ECO:0000313" key="1">
    <source>
        <dbReference type="EMBL" id="KAI8424239.1"/>
    </source>
</evidence>
<comment type="caution">
    <text evidence="1">The sequence shown here is derived from an EMBL/GenBank/DDBJ whole genome shotgun (WGS) entry which is preliminary data.</text>
</comment>
<accession>A0ACC0JJK6</accession>